<evidence type="ECO:0000313" key="2">
    <source>
        <dbReference type="Proteomes" id="UP000579945"/>
    </source>
</evidence>
<gene>
    <name evidence="1" type="ORF">FHR33_005147</name>
</gene>
<organism evidence="1 2">
    <name type="scientific">Nonomuraea dietziae</name>
    <dbReference type="NCBI Taxonomy" id="65515"/>
    <lineage>
        <taxon>Bacteria</taxon>
        <taxon>Bacillati</taxon>
        <taxon>Actinomycetota</taxon>
        <taxon>Actinomycetes</taxon>
        <taxon>Streptosporangiales</taxon>
        <taxon>Streptosporangiaceae</taxon>
        <taxon>Nonomuraea</taxon>
    </lineage>
</organism>
<comment type="caution">
    <text evidence="1">The sequence shown here is derived from an EMBL/GenBank/DDBJ whole genome shotgun (WGS) entry which is preliminary data.</text>
</comment>
<dbReference type="AlphaFoldDB" id="A0A7W5VK02"/>
<protein>
    <submittedName>
        <fullName evidence="1">Integrase</fullName>
    </submittedName>
</protein>
<dbReference type="EMBL" id="JACIBV010000001">
    <property type="protein sequence ID" value="MBB3729287.1"/>
    <property type="molecule type" value="Genomic_DNA"/>
</dbReference>
<dbReference type="Proteomes" id="UP000579945">
    <property type="component" value="Unassembled WGS sequence"/>
</dbReference>
<name>A0A7W5VK02_9ACTN</name>
<evidence type="ECO:0000313" key="1">
    <source>
        <dbReference type="EMBL" id="MBB3729287.1"/>
    </source>
</evidence>
<sequence length="49" mass="5181">MSIETIADLVGHSGASVTEEVYRHQLKSVITTGAETMNAIFGVSQEQSG</sequence>
<keyword evidence="2" id="KW-1185">Reference proteome</keyword>
<dbReference type="GeneID" id="95391477"/>
<accession>A0A7W5VK02</accession>
<reference evidence="1 2" key="1">
    <citation type="submission" date="2020-08" db="EMBL/GenBank/DDBJ databases">
        <title>Sequencing the genomes of 1000 actinobacteria strains.</title>
        <authorList>
            <person name="Klenk H.-P."/>
        </authorList>
    </citation>
    <scope>NUCLEOTIDE SEQUENCE [LARGE SCALE GENOMIC DNA]</scope>
    <source>
        <strain evidence="1 2">DSM 44320</strain>
    </source>
</reference>
<proteinExistence type="predicted"/>
<dbReference type="RefSeq" id="WP_183652362.1">
    <property type="nucleotide sequence ID" value="NZ_BAAAXX010000034.1"/>
</dbReference>